<dbReference type="AlphaFoldDB" id="A0A3N4IKD4"/>
<evidence type="ECO:0000256" key="1">
    <source>
        <dbReference type="ARBA" id="ARBA00001968"/>
    </source>
</evidence>
<dbReference type="InterPro" id="IPR027806">
    <property type="entry name" value="HARBI1_dom"/>
</dbReference>
<dbReference type="Pfam" id="PF13359">
    <property type="entry name" value="DDE_Tnp_4"/>
    <property type="match status" value="1"/>
</dbReference>
<keyword evidence="5" id="KW-1185">Reference proteome</keyword>
<keyword evidence="2" id="KW-0479">Metal-binding</keyword>
<reference evidence="4 5" key="1">
    <citation type="journal article" date="2018" name="Nat. Ecol. Evol.">
        <title>Pezizomycetes genomes reveal the molecular basis of ectomycorrhizal truffle lifestyle.</title>
        <authorList>
            <person name="Murat C."/>
            <person name="Payen T."/>
            <person name="Noel B."/>
            <person name="Kuo A."/>
            <person name="Morin E."/>
            <person name="Chen J."/>
            <person name="Kohler A."/>
            <person name="Krizsan K."/>
            <person name="Balestrini R."/>
            <person name="Da Silva C."/>
            <person name="Montanini B."/>
            <person name="Hainaut M."/>
            <person name="Levati E."/>
            <person name="Barry K.W."/>
            <person name="Belfiori B."/>
            <person name="Cichocki N."/>
            <person name="Clum A."/>
            <person name="Dockter R.B."/>
            <person name="Fauchery L."/>
            <person name="Guy J."/>
            <person name="Iotti M."/>
            <person name="Le Tacon F."/>
            <person name="Lindquist E.A."/>
            <person name="Lipzen A."/>
            <person name="Malagnac F."/>
            <person name="Mello A."/>
            <person name="Molinier V."/>
            <person name="Miyauchi S."/>
            <person name="Poulain J."/>
            <person name="Riccioni C."/>
            <person name="Rubini A."/>
            <person name="Sitrit Y."/>
            <person name="Splivallo R."/>
            <person name="Traeger S."/>
            <person name="Wang M."/>
            <person name="Zifcakova L."/>
            <person name="Wipf D."/>
            <person name="Zambonelli A."/>
            <person name="Paolocci F."/>
            <person name="Nowrousian M."/>
            <person name="Ottonello S."/>
            <person name="Baldrian P."/>
            <person name="Spatafora J.W."/>
            <person name="Henrissat B."/>
            <person name="Nagy L.G."/>
            <person name="Aury J.M."/>
            <person name="Wincker P."/>
            <person name="Grigoriev I.V."/>
            <person name="Bonfante P."/>
            <person name="Martin F.M."/>
        </authorList>
    </citation>
    <scope>NUCLEOTIDE SEQUENCE [LARGE SCALE GENOMIC DNA]</scope>
    <source>
        <strain evidence="4 5">RN42</strain>
    </source>
</reference>
<dbReference type="PANTHER" id="PTHR48471">
    <property type="entry name" value="DDE TNP4 DOMAIN-CONTAINING PROTEIN"/>
    <property type="match status" value="1"/>
</dbReference>
<dbReference type="EMBL" id="ML119651">
    <property type="protein sequence ID" value="RPA85887.1"/>
    <property type="molecule type" value="Genomic_DNA"/>
</dbReference>
<dbReference type="Proteomes" id="UP000275078">
    <property type="component" value="Unassembled WGS sequence"/>
</dbReference>
<accession>A0A3N4IKD4</accession>
<proteinExistence type="predicted"/>
<evidence type="ECO:0000256" key="2">
    <source>
        <dbReference type="ARBA" id="ARBA00022723"/>
    </source>
</evidence>
<evidence type="ECO:0000259" key="3">
    <source>
        <dbReference type="Pfam" id="PF13359"/>
    </source>
</evidence>
<evidence type="ECO:0000313" key="5">
    <source>
        <dbReference type="Proteomes" id="UP000275078"/>
    </source>
</evidence>
<dbReference type="PANTHER" id="PTHR48471:SF1">
    <property type="entry name" value="DDE TNP4 DOMAIN-CONTAINING PROTEIN"/>
    <property type="match status" value="1"/>
</dbReference>
<sequence length="212" mass="24127">MPQHSLQQIFAITPAVCSRYLDLGFRLILTRHTLLLSAIGFVDRCHFLVARFQDMDVENAYYNGWCSNHPTSNLFAFGANRSIFHVVYNVSGSWHDRTPVPFYIMGNTAFTTTRTNLAAKIRTPPKCDFLGYSANPAIAAAEIRFNEELLSTRQAAEWGMQCIQGCASCLKVRMPADNSEYRARLIELCILLHNLRVNRMGINQIRTVYEEI</sequence>
<feature type="domain" description="DDE Tnp4" evidence="3">
    <location>
        <begin position="42"/>
        <end position="194"/>
    </location>
</feature>
<dbReference type="GO" id="GO:0046872">
    <property type="term" value="F:metal ion binding"/>
    <property type="evidence" value="ECO:0007669"/>
    <property type="project" value="UniProtKB-KW"/>
</dbReference>
<organism evidence="4 5">
    <name type="scientific">Ascobolus immersus RN42</name>
    <dbReference type="NCBI Taxonomy" id="1160509"/>
    <lineage>
        <taxon>Eukaryota</taxon>
        <taxon>Fungi</taxon>
        <taxon>Dikarya</taxon>
        <taxon>Ascomycota</taxon>
        <taxon>Pezizomycotina</taxon>
        <taxon>Pezizomycetes</taxon>
        <taxon>Pezizales</taxon>
        <taxon>Ascobolaceae</taxon>
        <taxon>Ascobolus</taxon>
    </lineage>
</organism>
<protein>
    <recommendedName>
        <fullName evidence="3">DDE Tnp4 domain-containing protein</fullName>
    </recommendedName>
</protein>
<gene>
    <name evidence="4" type="ORF">BJ508DRAFT_317111</name>
</gene>
<evidence type="ECO:0000313" key="4">
    <source>
        <dbReference type="EMBL" id="RPA85887.1"/>
    </source>
</evidence>
<dbReference type="OrthoDB" id="78198at2759"/>
<comment type="cofactor">
    <cofactor evidence="1">
        <name>a divalent metal cation</name>
        <dbReference type="ChEBI" id="CHEBI:60240"/>
    </cofactor>
</comment>
<name>A0A3N4IKD4_ASCIM</name>